<keyword evidence="3" id="KW-1185">Reference proteome</keyword>
<sequence length="112" mass="12706">MISVFEAEAAGVRETLSWIKDMQMQEDAVTVESDSQLTILALQSIGLNLLEVGEVIASCKQILDNLQRILVVFIRKNANKVAHEITRIIPITCSRLLLRVCWRLFPISFCFE</sequence>
<dbReference type="InterPro" id="IPR036397">
    <property type="entry name" value="RNaseH_sf"/>
</dbReference>
<dbReference type="GO" id="GO:0003676">
    <property type="term" value="F:nucleic acid binding"/>
    <property type="evidence" value="ECO:0007669"/>
    <property type="project" value="InterPro"/>
</dbReference>
<evidence type="ECO:0000259" key="1">
    <source>
        <dbReference type="Pfam" id="PF13456"/>
    </source>
</evidence>
<proteinExistence type="predicted"/>
<dbReference type="GO" id="GO:0004523">
    <property type="term" value="F:RNA-DNA hybrid ribonuclease activity"/>
    <property type="evidence" value="ECO:0007669"/>
    <property type="project" value="InterPro"/>
</dbReference>
<organism evidence="2 3">
    <name type="scientific">Heracleum sosnowskyi</name>
    <dbReference type="NCBI Taxonomy" id="360622"/>
    <lineage>
        <taxon>Eukaryota</taxon>
        <taxon>Viridiplantae</taxon>
        <taxon>Streptophyta</taxon>
        <taxon>Embryophyta</taxon>
        <taxon>Tracheophyta</taxon>
        <taxon>Spermatophyta</taxon>
        <taxon>Magnoliopsida</taxon>
        <taxon>eudicotyledons</taxon>
        <taxon>Gunneridae</taxon>
        <taxon>Pentapetalae</taxon>
        <taxon>asterids</taxon>
        <taxon>campanulids</taxon>
        <taxon>Apiales</taxon>
        <taxon>Apiaceae</taxon>
        <taxon>Apioideae</taxon>
        <taxon>apioid superclade</taxon>
        <taxon>Tordylieae</taxon>
        <taxon>Tordyliinae</taxon>
        <taxon>Heracleum</taxon>
    </lineage>
</organism>
<reference evidence="2" key="1">
    <citation type="submission" date="2023-02" db="EMBL/GenBank/DDBJ databases">
        <title>Genome of toxic invasive species Heracleum sosnowskyi carries increased number of genes despite the absence of recent whole-genome duplications.</title>
        <authorList>
            <person name="Schelkunov M."/>
            <person name="Shtratnikova V."/>
            <person name="Makarenko M."/>
            <person name="Klepikova A."/>
            <person name="Omelchenko D."/>
            <person name="Novikova G."/>
            <person name="Obukhova E."/>
            <person name="Bogdanov V."/>
            <person name="Penin A."/>
            <person name="Logacheva M."/>
        </authorList>
    </citation>
    <scope>NUCLEOTIDE SEQUENCE</scope>
    <source>
        <strain evidence="2">Hsosn_3</strain>
        <tissue evidence="2">Leaf</tissue>
    </source>
</reference>
<evidence type="ECO:0000313" key="2">
    <source>
        <dbReference type="EMBL" id="KAK1367655.1"/>
    </source>
</evidence>
<dbReference type="InterPro" id="IPR002156">
    <property type="entry name" value="RNaseH_domain"/>
</dbReference>
<comment type="caution">
    <text evidence="2">The sequence shown here is derived from an EMBL/GenBank/DDBJ whole genome shotgun (WGS) entry which is preliminary data.</text>
</comment>
<name>A0AAD8HHZ3_9APIA</name>
<evidence type="ECO:0000313" key="3">
    <source>
        <dbReference type="Proteomes" id="UP001237642"/>
    </source>
</evidence>
<feature type="domain" description="RNase H type-1" evidence="1">
    <location>
        <begin position="2"/>
        <end position="85"/>
    </location>
</feature>
<gene>
    <name evidence="2" type="ORF">POM88_033747</name>
</gene>
<dbReference type="Pfam" id="PF13456">
    <property type="entry name" value="RVT_3"/>
    <property type="match status" value="1"/>
</dbReference>
<dbReference type="AlphaFoldDB" id="A0AAD8HHZ3"/>
<accession>A0AAD8HHZ3</accession>
<reference evidence="2" key="2">
    <citation type="submission" date="2023-05" db="EMBL/GenBank/DDBJ databases">
        <authorList>
            <person name="Schelkunov M.I."/>
        </authorList>
    </citation>
    <scope>NUCLEOTIDE SEQUENCE</scope>
    <source>
        <strain evidence="2">Hsosn_3</strain>
        <tissue evidence="2">Leaf</tissue>
    </source>
</reference>
<dbReference type="EMBL" id="JAUIZM010000008">
    <property type="protein sequence ID" value="KAK1367655.1"/>
    <property type="molecule type" value="Genomic_DNA"/>
</dbReference>
<dbReference type="Proteomes" id="UP001237642">
    <property type="component" value="Unassembled WGS sequence"/>
</dbReference>
<dbReference type="Gene3D" id="3.30.420.10">
    <property type="entry name" value="Ribonuclease H-like superfamily/Ribonuclease H"/>
    <property type="match status" value="1"/>
</dbReference>
<protein>
    <recommendedName>
        <fullName evidence="1">RNase H type-1 domain-containing protein</fullName>
    </recommendedName>
</protein>